<dbReference type="AlphaFoldDB" id="A0A4Z1IQS0"/>
<keyword evidence="2" id="KW-1185">Reference proteome</keyword>
<proteinExistence type="predicted"/>
<dbReference type="EMBL" id="PQXJ01000095">
    <property type="protein sequence ID" value="TGO63831.1"/>
    <property type="molecule type" value="Genomic_DNA"/>
</dbReference>
<comment type="caution">
    <text evidence="1">The sequence shown here is derived from an EMBL/GenBank/DDBJ whole genome shotgun (WGS) entry which is preliminary data.</text>
</comment>
<evidence type="ECO:0000313" key="1">
    <source>
        <dbReference type="EMBL" id="TGO63831.1"/>
    </source>
</evidence>
<evidence type="ECO:0000313" key="2">
    <source>
        <dbReference type="Proteomes" id="UP000297452"/>
    </source>
</evidence>
<sequence length="82" mass="9183">MDLVSRRLIDQAALPRTGGFCSSLLTGTPESFFPSSTVRLTGNSRVTRYRAFHHEPIQLKRQYSPVEAAADLLSQSKKSHKH</sequence>
<protein>
    <submittedName>
        <fullName evidence="1">Uncharacterized protein</fullName>
    </submittedName>
</protein>
<dbReference type="OrthoDB" id="10359948at2759"/>
<dbReference type="Proteomes" id="UP000297452">
    <property type="component" value="Unassembled WGS sequence"/>
</dbReference>
<gene>
    <name evidence="1" type="ORF">BOTNAR_0095g00290</name>
</gene>
<name>A0A4Z1IQS0_9HELO</name>
<reference evidence="1 2" key="1">
    <citation type="submission" date="2017-12" db="EMBL/GenBank/DDBJ databases">
        <title>Comparative genomics of Botrytis spp.</title>
        <authorList>
            <person name="Valero-Jimenez C.A."/>
            <person name="Tapia P."/>
            <person name="Veloso J."/>
            <person name="Silva-Moreno E."/>
            <person name="Staats M."/>
            <person name="Valdes J.H."/>
            <person name="Van Kan J.A.L."/>
        </authorList>
    </citation>
    <scope>NUCLEOTIDE SEQUENCE [LARGE SCALE GENOMIC DNA]</scope>
    <source>
        <strain evidence="1 2">MUCL2120</strain>
    </source>
</reference>
<organism evidence="1 2">
    <name type="scientific">Botryotinia narcissicola</name>
    <dbReference type="NCBI Taxonomy" id="278944"/>
    <lineage>
        <taxon>Eukaryota</taxon>
        <taxon>Fungi</taxon>
        <taxon>Dikarya</taxon>
        <taxon>Ascomycota</taxon>
        <taxon>Pezizomycotina</taxon>
        <taxon>Leotiomycetes</taxon>
        <taxon>Helotiales</taxon>
        <taxon>Sclerotiniaceae</taxon>
        <taxon>Botryotinia</taxon>
    </lineage>
</organism>
<accession>A0A4Z1IQS0</accession>